<dbReference type="RefSeq" id="WP_382348510.1">
    <property type="nucleotide sequence ID" value="NZ_JBHSMC010000003.1"/>
</dbReference>
<evidence type="ECO:0000259" key="6">
    <source>
        <dbReference type="PROSITE" id="PS50110"/>
    </source>
</evidence>
<keyword evidence="1" id="KW-0805">Transcription regulation</keyword>
<evidence type="ECO:0000313" key="8">
    <source>
        <dbReference type="Proteomes" id="UP001596147"/>
    </source>
</evidence>
<dbReference type="PROSITE" id="PS00041">
    <property type="entry name" value="HTH_ARAC_FAMILY_1"/>
    <property type="match status" value="1"/>
</dbReference>
<comment type="caution">
    <text evidence="7">The sequence shown here is derived from an EMBL/GenBank/DDBJ whole genome shotgun (WGS) entry which is preliminary data.</text>
</comment>
<feature type="modified residue" description="4-aspartylphosphate" evidence="4">
    <location>
        <position position="55"/>
    </location>
</feature>
<evidence type="ECO:0000313" key="7">
    <source>
        <dbReference type="EMBL" id="MFC5464126.1"/>
    </source>
</evidence>
<dbReference type="Gene3D" id="3.40.50.2300">
    <property type="match status" value="1"/>
</dbReference>
<protein>
    <submittedName>
        <fullName evidence="7">Response regulator</fullName>
    </submittedName>
</protein>
<sequence>MYNLIIVDDEPIIRFGLKASVNWHGENINLLGDFTNGEEALKAIKDERIDILITDIKMPVMDGLTLMKKMLAINPDLKVILVSSHTDFEYVHEGLKLGAIDYVLKATMEPQEFVNLIRKTVKLIEENQSLKQKVQLAKQSALQEERQKLELFLKEIIIEGKEVKLPQAVEWLENRCVIVTVRINNQQMEEGKYGYLHKTLILEDVQKYLYEHTELCICFPTGSSELIFLVPAPQDSKYFIEKVKRNLENVIEYTFTFGYCEMESLSGVKVGYENSQIASSQHFYLPDEFVFSDKQIQEKGLEPLDSKWLKQLLLPYDKQKLIEFLDDRFETYNRSGSQPDVVKKDVCDLLSKIFIKHIDIDYLLDKYEQIKKTETLVQLKSTLLSQIEECVSLVSESNLSTSNDNEFMIKAVDYIHKNYTTDLSLNMVANHVHISRNYFSVLFKQYYGKNFIDYVMELRIKKAKELLEQTSLKVYEVAAKSGFNDVKYFSKLFKKMVDYSPVEYRIKSQQSRDY</sequence>
<feature type="domain" description="Response regulatory" evidence="6">
    <location>
        <begin position="3"/>
        <end position="120"/>
    </location>
</feature>
<reference evidence="8" key="1">
    <citation type="journal article" date="2019" name="Int. J. Syst. Evol. Microbiol.">
        <title>The Global Catalogue of Microorganisms (GCM) 10K type strain sequencing project: providing services to taxonomists for standard genome sequencing and annotation.</title>
        <authorList>
            <consortium name="The Broad Institute Genomics Platform"/>
            <consortium name="The Broad Institute Genome Sequencing Center for Infectious Disease"/>
            <person name="Wu L."/>
            <person name="Ma J."/>
        </authorList>
    </citation>
    <scope>NUCLEOTIDE SEQUENCE [LARGE SCALE GENOMIC DNA]</scope>
    <source>
        <strain evidence="8">CGMCC 1.12237</strain>
    </source>
</reference>
<evidence type="ECO:0000259" key="5">
    <source>
        <dbReference type="PROSITE" id="PS01124"/>
    </source>
</evidence>
<dbReference type="Proteomes" id="UP001596147">
    <property type="component" value="Unassembled WGS sequence"/>
</dbReference>
<dbReference type="SMART" id="SM00342">
    <property type="entry name" value="HTH_ARAC"/>
    <property type="match status" value="1"/>
</dbReference>
<dbReference type="PROSITE" id="PS01124">
    <property type="entry name" value="HTH_ARAC_FAMILY_2"/>
    <property type="match status" value="1"/>
</dbReference>
<evidence type="ECO:0000256" key="4">
    <source>
        <dbReference type="PROSITE-ProRule" id="PRU00169"/>
    </source>
</evidence>
<evidence type="ECO:0000256" key="1">
    <source>
        <dbReference type="ARBA" id="ARBA00023015"/>
    </source>
</evidence>
<dbReference type="SUPFAM" id="SSF46689">
    <property type="entry name" value="Homeodomain-like"/>
    <property type="match status" value="2"/>
</dbReference>
<dbReference type="InterPro" id="IPR018062">
    <property type="entry name" value="HTH_AraC-typ_CS"/>
</dbReference>
<evidence type="ECO:0000256" key="3">
    <source>
        <dbReference type="ARBA" id="ARBA00023163"/>
    </source>
</evidence>
<dbReference type="SUPFAM" id="SSF52172">
    <property type="entry name" value="CheY-like"/>
    <property type="match status" value="1"/>
</dbReference>
<feature type="domain" description="HTH araC/xylS-type" evidence="5">
    <location>
        <begin position="409"/>
        <end position="507"/>
    </location>
</feature>
<dbReference type="InterPro" id="IPR001789">
    <property type="entry name" value="Sig_transdc_resp-reg_receiver"/>
</dbReference>
<dbReference type="Pfam" id="PF12833">
    <property type="entry name" value="HTH_18"/>
    <property type="match status" value="1"/>
</dbReference>
<dbReference type="InterPro" id="IPR018060">
    <property type="entry name" value="HTH_AraC"/>
</dbReference>
<dbReference type="InterPro" id="IPR009057">
    <property type="entry name" value="Homeodomain-like_sf"/>
</dbReference>
<evidence type="ECO:0000256" key="2">
    <source>
        <dbReference type="ARBA" id="ARBA00023125"/>
    </source>
</evidence>
<dbReference type="SMART" id="SM00448">
    <property type="entry name" value="REC"/>
    <property type="match status" value="1"/>
</dbReference>
<name>A0ABW0LFM2_9BACI</name>
<keyword evidence="8" id="KW-1185">Reference proteome</keyword>
<dbReference type="Pfam" id="PF00072">
    <property type="entry name" value="Response_reg"/>
    <property type="match status" value="1"/>
</dbReference>
<keyword evidence="4" id="KW-0597">Phosphoprotein</keyword>
<dbReference type="Gene3D" id="1.10.10.60">
    <property type="entry name" value="Homeodomain-like"/>
    <property type="match status" value="2"/>
</dbReference>
<dbReference type="PROSITE" id="PS50110">
    <property type="entry name" value="RESPONSE_REGULATORY"/>
    <property type="match status" value="1"/>
</dbReference>
<organism evidence="7 8">
    <name type="scientific">Lederbergia graminis</name>
    <dbReference type="NCBI Taxonomy" id="735518"/>
    <lineage>
        <taxon>Bacteria</taxon>
        <taxon>Bacillati</taxon>
        <taxon>Bacillota</taxon>
        <taxon>Bacilli</taxon>
        <taxon>Bacillales</taxon>
        <taxon>Bacillaceae</taxon>
        <taxon>Lederbergia</taxon>
    </lineage>
</organism>
<dbReference type="EMBL" id="JBHSMC010000003">
    <property type="protein sequence ID" value="MFC5464126.1"/>
    <property type="molecule type" value="Genomic_DNA"/>
</dbReference>
<gene>
    <name evidence="7" type="ORF">ACFPM4_05065</name>
</gene>
<keyword evidence="3" id="KW-0804">Transcription</keyword>
<dbReference type="PANTHER" id="PTHR43280">
    <property type="entry name" value="ARAC-FAMILY TRANSCRIPTIONAL REGULATOR"/>
    <property type="match status" value="1"/>
</dbReference>
<keyword evidence="2" id="KW-0238">DNA-binding</keyword>
<proteinExistence type="predicted"/>
<dbReference type="CDD" id="cd17536">
    <property type="entry name" value="REC_YesN-like"/>
    <property type="match status" value="1"/>
</dbReference>
<dbReference type="InterPro" id="IPR011006">
    <property type="entry name" value="CheY-like_superfamily"/>
</dbReference>
<accession>A0ABW0LFM2</accession>
<dbReference type="PANTHER" id="PTHR43280:SF28">
    <property type="entry name" value="HTH-TYPE TRANSCRIPTIONAL ACTIVATOR RHAS"/>
    <property type="match status" value="1"/>
</dbReference>